<proteinExistence type="predicted"/>
<organism evidence="2 3">
    <name type="scientific">Psilocybe cyanescens</name>
    <dbReference type="NCBI Taxonomy" id="93625"/>
    <lineage>
        <taxon>Eukaryota</taxon>
        <taxon>Fungi</taxon>
        <taxon>Dikarya</taxon>
        <taxon>Basidiomycota</taxon>
        <taxon>Agaricomycotina</taxon>
        <taxon>Agaricomycetes</taxon>
        <taxon>Agaricomycetidae</taxon>
        <taxon>Agaricales</taxon>
        <taxon>Agaricineae</taxon>
        <taxon>Strophariaceae</taxon>
        <taxon>Psilocybe</taxon>
    </lineage>
</organism>
<dbReference type="EMBL" id="NHYD01003973">
    <property type="protein sequence ID" value="PPQ67474.1"/>
    <property type="molecule type" value="Genomic_DNA"/>
</dbReference>
<keyword evidence="3" id="KW-1185">Reference proteome</keyword>
<protein>
    <recommendedName>
        <fullName evidence="4">SH3 domain-containing protein</fullName>
    </recommendedName>
</protein>
<dbReference type="InParanoid" id="A0A409VMI8"/>
<dbReference type="AlphaFoldDB" id="A0A409VMI8"/>
<evidence type="ECO:0000313" key="2">
    <source>
        <dbReference type="EMBL" id="PPQ67474.1"/>
    </source>
</evidence>
<dbReference type="Proteomes" id="UP000283269">
    <property type="component" value="Unassembled WGS sequence"/>
</dbReference>
<accession>A0A409VMI8</accession>
<keyword evidence="1" id="KW-1133">Transmembrane helix</keyword>
<feature type="transmembrane region" description="Helical" evidence="1">
    <location>
        <begin position="22"/>
        <end position="43"/>
    </location>
</feature>
<evidence type="ECO:0000313" key="3">
    <source>
        <dbReference type="Proteomes" id="UP000283269"/>
    </source>
</evidence>
<reference evidence="2 3" key="1">
    <citation type="journal article" date="2018" name="Evol. Lett.">
        <title>Horizontal gene cluster transfer increased hallucinogenic mushroom diversity.</title>
        <authorList>
            <person name="Reynolds H.T."/>
            <person name="Vijayakumar V."/>
            <person name="Gluck-Thaler E."/>
            <person name="Korotkin H.B."/>
            <person name="Matheny P.B."/>
            <person name="Slot J.C."/>
        </authorList>
    </citation>
    <scope>NUCLEOTIDE SEQUENCE [LARGE SCALE GENOMIC DNA]</scope>
    <source>
        <strain evidence="2 3">2631</strain>
    </source>
</reference>
<keyword evidence="1" id="KW-0812">Transmembrane</keyword>
<dbReference type="OrthoDB" id="5340910at2759"/>
<evidence type="ECO:0008006" key="4">
    <source>
        <dbReference type="Google" id="ProtNLM"/>
    </source>
</evidence>
<sequence length="298" mass="31977">MPVVIARSDPGSSNGPTLANPIYLAGLIVALVILAGAGAWLGLRTYRKRMMSKRQEKTGAAFLSVKGLVRDDSNNGGEKEDFSQRVGKGFLSDINAPTIVFPDKALSPPALSATRDEVIDFHRRTGSIPKPFTSKPSLASPAFPASTLDSTASARNSWISYLGSNFSSNRASVLSTASSNISATTGSTRKVRQTFDPVLPDELLVNLSDQLTVVQSFDDGWCVVGRENKSLFPTAKSLFKPAAAPETTEMGVVPAWCFMKPVKGLRAERPMRSSSLGIVLNLEESGPSRHSIVTWSNF</sequence>
<evidence type="ECO:0000256" key="1">
    <source>
        <dbReference type="SAM" id="Phobius"/>
    </source>
</evidence>
<dbReference type="STRING" id="93625.A0A409VMI8"/>
<name>A0A409VMI8_PSICY</name>
<keyword evidence="1" id="KW-0472">Membrane</keyword>
<gene>
    <name evidence="2" type="ORF">CVT25_006015</name>
</gene>
<comment type="caution">
    <text evidence="2">The sequence shown here is derived from an EMBL/GenBank/DDBJ whole genome shotgun (WGS) entry which is preliminary data.</text>
</comment>